<proteinExistence type="predicted"/>
<dbReference type="Proteomes" id="UP000734854">
    <property type="component" value="Unassembled WGS sequence"/>
</dbReference>
<organism evidence="1 2">
    <name type="scientific">Zingiber officinale</name>
    <name type="common">Ginger</name>
    <name type="synonym">Amomum zingiber</name>
    <dbReference type="NCBI Taxonomy" id="94328"/>
    <lineage>
        <taxon>Eukaryota</taxon>
        <taxon>Viridiplantae</taxon>
        <taxon>Streptophyta</taxon>
        <taxon>Embryophyta</taxon>
        <taxon>Tracheophyta</taxon>
        <taxon>Spermatophyta</taxon>
        <taxon>Magnoliopsida</taxon>
        <taxon>Liliopsida</taxon>
        <taxon>Zingiberales</taxon>
        <taxon>Zingiberaceae</taxon>
        <taxon>Zingiber</taxon>
    </lineage>
</organism>
<dbReference type="AlphaFoldDB" id="A0A8J5HGH8"/>
<accession>A0A8J5HGH8</accession>
<dbReference type="PANTHER" id="PTHR33450:SF4">
    <property type="entry name" value="OS04G0665666 PROTEIN"/>
    <property type="match status" value="1"/>
</dbReference>
<reference evidence="1 2" key="1">
    <citation type="submission" date="2020-08" db="EMBL/GenBank/DDBJ databases">
        <title>Plant Genome Project.</title>
        <authorList>
            <person name="Zhang R.-G."/>
        </authorList>
    </citation>
    <scope>NUCLEOTIDE SEQUENCE [LARGE SCALE GENOMIC DNA]</scope>
    <source>
        <tissue evidence="1">Rhizome</tissue>
    </source>
</reference>
<dbReference type="EMBL" id="JACMSC010000004">
    <property type="protein sequence ID" value="KAG6526510.1"/>
    <property type="molecule type" value="Genomic_DNA"/>
</dbReference>
<dbReference type="Pfam" id="PF05553">
    <property type="entry name" value="DUF761"/>
    <property type="match status" value="1"/>
</dbReference>
<gene>
    <name evidence="1" type="ORF">ZIOFF_016500</name>
</gene>
<dbReference type="PANTHER" id="PTHR33450">
    <property type="entry name" value="EMB|CAB67623.1-RELATED"/>
    <property type="match status" value="1"/>
</dbReference>
<comment type="caution">
    <text evidence="1">The sequence shown here is derived from an EMBL/GenBank/DDBJ whole genome shotgun (WGS) entry which is preliminary data.</text>
</comment>
<name>A0A8J5HGH8_ZINOF</name>
<dbReference type="InterPro" id="IPR008480">
    <property type="entry name" value="DUF761_pln"/>
</dbReference>
<protein>
    <submittedName>
        <fullName evidence="1">Uncharacterized protein</fullName>
    </submittedName>
</protein>
<sequence>MANQNPKRFLQSFFDFTERESSPNSGSLKIKSLFKGCVFRYASHLIHALSKKKWRRQRKGQQFELLNLQLNWSPPHVISPIPELPVFGHLEWVEDDLEALGEEDGENEIDQLAEKFIASCHEKFRLEKEESYRRYQEMLERST</sequence>
<keyword evidence="2" id="KW-1185">Reference proteome</keyword>
<evidence type="ECO:0000313" key="2">
    <source>
        <dbReference type="Proteomes" id="UP000734854"/>
    </source>
</evidence>
<evidence type="ECO:0000313" key="1">
    <source>
        <dbReference type="EMBL" id="KAG6526510.1"/>
    </source>
</evidence>